<evidence type="ECO:0000313" key="2">
    <source>
        <dbReference type="Proteomes" id="UP000828390"/>
    </source>
</evidence>
<name>A0A9D4JYV3_DREPO</name>
<keyword evidence="2" id="KW-1185">Reference proteome</keyword>
<reference evidence="1" key="1">
    <citation type="journal article" date="2019" name="bioRxiv">
        <title>The Genome of the Zebra Mussel, Dreissena polymorpha: A Resource for Invasive Species Research.</title>
        <authorList>
            <person name="McCartney M.A."/>
            <person name="Auch B."/>
            <person name="Kono T."/>
            <person name="Mallez S."/>
            <person name="Zhang Y."/>
            <person name="Obille A."/>
            <person name="Becker A."/>
            <person name="Abrahante J.E."/>
            <person name="Garbe J."/>
            <person name="Badalamenti J.P."/>
            <person name="Herman A."/>
            <person name="Mangelson H."/>
            <person name="Liachko I."/>
            <person name="Sullivan S."/>
            <person name="Sone E.D."/>
            <person name="Koren S."/>
            <person name="Silverstein K.A.T."/>
            <person name="Beckman K.B."/>
            <person name="Gohl D.M."/>
        </authorList>
    </citation>
    <scope>NUCLEOTIDE SEQUENCE</scope>
    <source>
        <strain evidence="1">Duluth1</strain>
        <tissue evidence="1">Whole animal</tissue>
    </source>
</reference>
<dbReference type="EMBL" id="JAIWYP010000005">
    <property type="protein sequence ID" value="KAH3825622.1"/>
    <property type="molecule type" value="Genomic_DNA"/>
</dbReference>
<organism evidence="1 2">
    <name type="scientific">Dreissena polymorpha</name>
    <name type="common">Zebra mussel</name>
    <name type="synonym">Mytilus polymorpha</name>
    <dbReference type="NCBI Taxonomy" id="45954"/>
    <lineage>
        <taxon>Eukaryota</taxon>
        <taxon>Metazoa</taxon>
        <taxon>Spiralia</taxon>
        <taxon>Lophotrochozoa</taxon>
        <taxon>Mollusca</taxon>
        <taxon>Bivalvia</taxon>
        <taxon>Autobranchia</taxon>
        <taxon>Heteroconchia</taxon>
        <taxon>Euheterodonta</taxon>
        <taxon>Imparidentia</taxon>
        <taxon>Neoheterodontei</taxon>
        <taxon>Myida</taxon>
        <taxon>Dreissenoidea</taxon>
        <taxon>Dreissenidae</taxon>
        <taxon>Dreissena</taxon>
    </lineage>
</organism>
<proteinExistence type="predicted"/>
<evidence type="ECO:0000313" key="1">
    <source>
        <dbReference type="EMBL" id="KAH3825622.1"/>
    </source>
</evidence>
<gene>
    <name evidence="1" type="ORF">DPMN_127503</name>
</gene>
<sequence length="82" mass="9231">MVKDAVGEEKEAMNSDISLDEVEGAISRFKRGKALGPDQIPAECFINSGDNLRETLTVLFIICWDQGKCPREWTEALVKFLR</sequence>
<protein>
    <submittedName>
        <fullName evidence="1">Uncharacterized protein</fullName>
    </submittedName>
</protein>
<dbReference type="Proteomes" id="UP000828390">
    <property type="component" value="Unassembled WGS sequence"/>
</dbReference>
<dbReference type="AlphaFoldDB" id="A0A9D4JYV3"/>
<accession>A0A9D4JYV3</accession>
<comment type="caution">
    <text evidence="1">The sequence shown here is derived from an EMBL/GenBank/DDBJ whole genome shotgun (WGS) entry which is preliminary data.</text>
</comment>
<reference evidence="1" key="2">
    <citation type="submission" date="2020-11" db="EMBL/GenBank/DDBJ databases">
        <authorList>
            <person name="McCartney M.A."/>
            <person name="Auch B."/>
            <person name="Kono T."/>
            <person name="Mallez S."/>
            <person name="Becker A."/>
            <person name="Gohl D.M."/>
            <person name="Silverstein K.A.T."/>
            <person name="Koren S."/>
            <person name="Bechman K.B."/>
            <person name="Herman A."/>
            <person name="Abrahante J.E."/>
            <person name="Garbe J."/>
        </authorList>
    </citation>
    <scope>NUCLEOTIDE SEQUENCE</scope>
    <source>
        <strain evidence="1">Duluth1</strain>
        <tissue evidence="1">Whole animal</tissue>
    </source>
</reference>